<keyword evidence="1" id="KW-0175">Coiled coil</keyword>
<evidence type="ECO:0000256" key="2">
    <source>
        <dbReference type="SAM" id="MobiDB-lite"/>
    </source>
</evidence>
<dbReference type="AlphaFoldDB" id="A0AAN6XWN4"/>
<feature type="compositionally biased region" description="Basic and acidic residues" evidence="2">
    <location>
        <begin position="161"/>
        <end position="173"/>
    </location>
</feature>
<sequence length="199" mass="22409">MSSKSRGSNTVEGEYKASHRRLTVVRGSLVTMDPPKSHDCQNPQFSPNYGYPYSYTSTNPRSTIMGDVGNICDHIPVGILAERLADAKKRRDRAQGRVNDAKTRLEALEEVQEDDPVTRIQLAKAQAGLDEALRDFKYYNALDTLKKAEERKTDPAPLMKKYREDVEQYEKPMPESLRLSPKKPDEGAKEKGGKPIKQA</sequence>
<dbReference type="EMBL" id="MU858264">
    <property type="protein sequence ID" value="KAK4207975.1"/>
    <property type="molecule type" value="Genomic_DNA"/>
</dbReference>
<feature type="coiled-coil region" evidence="1">
    <location>
        <begin position="84"/>
        <end position="111"/>
    </location>
</feature>
<evidence type="ECO:0000313" key="3">
    <source>
        <dbReference type="EMBL" id="KAK4207975.1"/>
    </source>
</evidence>
<name>A0AAN6XWN4_9PEZI</name>
<keyword evidence="4" id="KW-1185">Reference proteome</keyword>
<comment type="caution">
    <text evidence="3">The sequence shown here is derived from an EMBL/GenBank/DDBJ whole genome shotgun (WGS) entry which is preliminary data.</text>
</comment>
<accession>A0AAN6XWN4</accession>
<organism evidence="3 4">
    <name type="scientific">Rhypophila decipiens</name>
    <dbReference type="NCBI Taxonomy" id="261697"/>
    <lineage>
        <taxon>Eukaryota</taxon>
        <taxon>Fungi</taxon>
        <taxon>Dikarya</taxon>
        <taxon>Ascomycota</taxon>
        <taxon>Pezizomycotina</taxon>
        <taxon>Sordariomycetes</taxon>
        <taxon>Sordariomycetidae</taxon>
        <taxon>Sordariales</taxon>
        <taxon>Naviculisporaceae</taxon>
        <taxon>Rhypophila</taxon>
    </lineage>
</organism>
<reference evidence="3" key="2">
    <citation type="submission" date="2023-05" db="EMBL/GenBank/DDBJ databases">
        <authorList>
            <consortium name="Lawrence Berkeley National Laboratory"/>
            <person name="Steindorff A."/>
            <person name="Hensen N."/>
            <person name="Bonometti L."/>
            <person name="Westerberg I."/>
            <person name="Brannstrom I.O."/>
            <person name="Guillou S."/>
            <person name="Cros-Aarteil S."/>
            <person name="Calhoun S."/>
            <person name="Haridas S."/>
            <person name="Kuo A."/>
            <person name="Mondo S."/>
            <person name="Pangilinan J."/>
            <person name="Riley R."/>
            <person name="Labutti K."/>
            <person name="Andreopoulos B."/>
            <person name="Lipzen A."/>
            <person name="Chen C."/>
            <person name="Yanf M."/>
            <person name="Daum C."/>
            <person name="Ng V."/>
            <person name="Clum A."/>
            <person name="Ohm R."/>
            <person name="Martin F."/>
            <person name="Silar P."/>
            <person name="Natvig D."/>
            <person name="Lalanne C."/>
            <person name="Gautier V."/>
            <person name="Ament-Velasquez S.L."/>
            <person name="Kruys A."/>
            <person name="Hutchinson M.I."/>
            <person name="Powell A.J."/>
            <person name="Barry K."/>
            <person name="Miller A.N."/>
            <person name="Grigoriev I.V."/>
            <person name="Debuchy R."/>
            <person name="Gladieux P."/>
            <person name="Thoren M.H."/>
            <person name="Johannesson H."/>
        </authorList>
    </citation>
    <scope>NUCLEOTIDE SEQUENCE</scope>
    <source>
        <strain evidence="3">PSN293</strain>
    </source>
</reference>
<reference evidence="3" key="1">
    <citation type="journal article" date="2023" name="Mol. Phylogenet. Evol.">
        <title>Genome-scale phylogeny and comparative genomics of the fungal order Sordariales.</title>
        <authorList>
            <person name="Hensen N."/>
            <person name="Bonometti L."/>
            <person name="Westerberg I."/>
            <person name="Brannstrom I.O."/>
            <person name="Guillou S."/>
            <person name="Cros-Aarteil S."/>
            <person name="Calhoun S."/>
            <person name="Haridas S."/>
            <person name="Kuo A."/>
            <person name="Mondo S."/>
            <person name="Pangilinan J."/>
            <person name="Riley R."/>
            <person name="LaButti K."/>
            <person name="Andreopoulos B."/>
            <person name="Lipzen A."/>
            <person name="Chen C."/>
            <person name="Yan M."/>
            <person name="Daum C."/>
            <person name="Ng V."/>
            <person name="Clum A."/>
            <person name="Steindorff A."/>
            <person name="Ohm R.A."/>
            <person name="Martin F."/>
            <person name="Silar P."/>
            <person name="Natvig D.O."/>
            <person name="Lalanne C."/>
            <person name="Gautier V."/>
            <person name="Ament-Velasquez S.L."/>
            <person name="Kruys A."/>
            <person name="Hutchinson M.I."/>
            <person name="Powell A.J."/>
            <person name="Barry K."/>
            <person name="Miller A.N."/>
            <person name="Grigoriev I.V."/>
            <person name="Debuchy R."/>
            <person name="Gladieux P."/>
            <person name="Hiltunen Thoren M."/>
            <person name="Johannesson H."/>
        </authorList>
    </citation>
    <scope>NUCLEOTIDE SEQUENCE</scope>
    <source>
        <strain evidence="3">PSN293</strain>
    </source>
</reference>
<dbReference type="Proteomes" id="UP001301769">
    <property type="component" value="Unassembled WGS sequence"/>
</dbReference>
<protein>
    <submittedName>
        <fullName evidence="3">Uncharacterized protein</fullName>
    </submittedName>
</protein>
<proteinExistence type="predicted"/>
<evidence type="ECO:0000256" key="1">
    <source>
        <dbReference type="SAM" id="Coils"/>
    </source>
</evidence>
<evidence type="ECO:0000313" key="4">
    <source>
        <dbReference type="Proteomes" id="UP001301769"/>
    </source>
</evidence>
<gene>
    <name evidence="3" type="ORF">QBC37DRAFT_84955</name>
</gene>
<feature type="region of interest" description="Disordered" evidence="2">
    <location>
        <begin position="147"/>
        <end position="199"/>
    </location>
</feature>
<feature type="compositionally biased region" description="Basic and acidic residues" evidence="2">
    <location>
        <begin position="182"/>
        <end position="193"/>
    </location>
</feature>